<dbReference type="Proteomes" id="UP000198984">
    <property type="component" value="Unassembled WGS sequence"/>
</dbReference>
<sequence length="129" mass="14448">MSFKAVMQLDGEEINVLDCQFSFAQGIDHNGKPASRPTGGQITVTLESDGSTDLFEWMISNTKTKSGSIVFYRRDALSKLKELKFSDAYCVNYEERFQASGDHPMQVQITISAKEVKLNSSSFQNPWPV</sequence>
<dbReference type="SUPFAM" id="SSF141452">
    <property type="entry name" value="Hcp1-like"/>
    <property type="match status" value="1"/>
</dbReference>
<dbReference type="OrthoDB" id="955509at2"/>
<keyword evidence="2" id="KW-1185">Reference proteome</keyword>
<dbReference type="RefSeq" id="WP_089913042.1">
    <property type="nucleotide sequence ID" value="NZ_FOBB01000003.1"/>
</dbReference>
<name>A0A1H7VLQ4_9BACT</name>
<dbReference type="GO" id="GO:0033104">
    <property type="term" value="C:type VI protein secretion system complex"/>
    <property type="evidence" value="ECO:0007669"/>
    <property type="project" value="InterPro"/>
</dbReference>
<protein>
    <recommendedName>
        <fullName evidence="3">Phage tail tube protein</fullName>
    </recommendedName>
</protein>
<dbReference type="AlphaFoldDB" id="A0A1H7VLQ4"/>
<dbReference type="Gene3D" id="2.30.110.20">
    <property type="entry name" value="Hcp1-like"/>
    <property type="match status" value="1"/>
</dbReference>
<dbReference type="InterPro" id="IPR041408">
    <property type="entry name" value="Hcp_Tssd"/>
</dbReference>
<accession>A0A1H7VLQ4</accession>
<evidence type="ECO:0000313" key="1">
    <source>
        <dbReference type="EMBL" id="SEM10090.1"/>
    </source>
</evidence>
<organism evidence="1 2">
    <name type="scientific">Chitinophaga rupis</name>
    <dbReference type="NCBI Taxonomy" id="573321"/>
    <lineage>
        <taxon>Bacteria</taxon>
        <taxon>Pseudomonadati</taxon>
        <taxon>Bacteroidota</taxon>
        <taxon>Chitinophagia</taxon>
        <taxon>Chitinophagales</taxon>
        <taxon>Chitinophagaceae</taxon>
        <taxon>Chitinophaga</taxon>
    </lineage>
</organism>
<dbReference type="Pfam" id="PF17642">
    <property type="entry name" value="TssD"/>
    <property type="match status" value="1"/>
</dbReference>
<proteinExistence type="predicted"/>
<dbReference type="InterPro" id="IPR036624">
    <property type="entry name" value="Hcp1-lik_sf"/>
</dbReference>
<evidence type="ECO:0000313" key="2">
    <source>
        <dbReference type="Proteomes" id="UP000198984"/>
    </source>
</evidence>
<dbReference type="EMBL" id="FOBB01000003">
    <property type="protein sequence ID" value="SEM10090.1"/>
    <property type="molecule type" value="Genomic_DNA"/>
</dbReference>
<evidence type="ECO:0008006" key="3">
    <source>
        <dbReference type="Google" id="ProtNLM"/>
    </source>
</evidence>
<dbReference type="STRING" id="573321.SAMN04488505_103372"/>
<reference evidence="1 2" key="1">
    <citation type="submission" date="2016-10" db="EMBL/GenBank/DDBJ databases">
        <authorList>
            <person name="de Groot N.N."/>
        </authorList>
    </citation>
    <scope>NUCLEOTIDE SEQUENCE [LARGE SCALE GENOMIC DNA]</scope>
    <source>
        <strain evidence="1 2">DSM 21039</strain>
    </source>
</reference>
<gene>
    <name evidence="1" type="ORF">SAMN04488505_103372</name>
</gene>